<protein>
    <recommendedName>
        <fullName evidence="4">F-box domain-containing protein</fullName>
    </recommendedName>
</protein>
<comment type="caution">
    <text evidence="2">The sequence shown here is derived from an EMBL/GenBank/DDBJ whole genome shotgun (WGS) entry which is preliminary data.</text>
</comment>
<accession>A0A8H6DXJ4</accession>
<gene>
    <name evidence="2" type="ORF">GGP41_000452</name>
</gene>
<dbReference type="SUPFAM" id="SSF81383">
    <property type="entry name" value="F-box domain"/>
    <property type="match status" value="1"/>
</dbReference>
<dbReference type="EMBL" id="WNKQ01000004">
    <property type="protein sequence ID" value="KAF5851672.1"/>
    <property type="molecule type" value="Genomic_DNA"/>
</dbReference>
<name>A0A8H6DXJ4_COCSA</name>
<sequence>MYVCAQQRCCHDPPDAASVWTVNVPLPTFLMSNTHVADGMPLTAPVHTFFTSPTRSHPDATHAKELPLHLVHLILTYLDHVADLARVTRTSRLLYYMTLPRLYEHVTLRAYSEIRYVNGSPEGYGSGSPFAMGLNTLVSRNFNSYIHKFRVLGNWREQDTEDYRHGRVPDSSMVLQIAMRAAIDRMTNLDSFAWELNTPPLHTIYQGLVGRTTLTSLTIRCQMRRTPRPTTIIPPLLNLQTLIVYDMDPLCYPDDISLLLLGSKKLENITLHWNPRMRAEGEESVNLLSIFGRCIAAKYALPAKRITFYNLYSRYSSEDMYNIINRETRTEVTIINCGGTSNPLTVFIDNSWKSSPGHLFSPNLKMIRTDDPYTTLAKALSSCKGIERIYFIARKRNDTLCLKSNSCTATPTTPSHLTPSMSSGSASVNGTPTNGSEVHTRNIASEHLAAIQTNHRTVRHLLLSDQWILSEDTLFRLCQSCPNLEQLGFAGSVPPLQSLRQIFSLIPKLWAIRFLVSPNTDPNEKPDMLDPETHAFALGTEFWRPEYKNVKYLGFGDDLVFKLGGVYFPPNSKESSYGVEDKSVKAKLAGPIRKFEIVTRESVKHVEIWGMDTTEFDPESP</sequence>
<evidence type="ECO:0000313" key="3">
    <source>
        <dbReference type="Proteomes" id="UP000624244"/>
    </source>
</evidence>
<reference evidence="2" key="1">
    <citation type="submission" date="2019-11" db="EMBL/GenBank/DDBJ databases">
        <title>Bipolaris sorokiniana Genome sequencing.</title>
        <authorList>
            <person name="Wang H."/>
        </authorList>
    </citation>
    <scope>NUCLEOTIDE SEQUENCE</scope>
</reference>
<evidence type="ECO:0000313" key="2">
    <source>
        <dbReference type="EMBL" id="KAF5851672.1"/>
    </source>
</evidence>
<proteinExistence type="predicted"/>
<evidence type="ECO:0000256" key="1">
    <source>
        <dbReference type="SAM" id="MobiDB-lite"/>
    </source>
</evidence>
<evidence type="ECO:0008006" key="4">
    <source>
        <dbReference type="Google" id="ProtNLM"/>
    </source>
</evidence>
<organism evidence="2 3">
    <name type="scientific">Cochliobolus sativus</name>
    <name type="common">Common root rot and spot blotch fungus</name>
    <name type="synonym">Bipolaris sorokiniana</name>
    <dbReference type="NCBI Taxonomy" id="45130"/>
    <lineage>
        <taxon>Eukaryota</taxon>
        <taxon>Fungi</taxon>
        <taxon>Dikarya</taxon>
        <taxon>Ascomycota</taxon>
        <taxon>Pezizomycotina</taxon>
        <taxon>Dothideomycetes</taxon>
        <taxon>Pleosporomycetidae</taxon>
        <taxon>Pleosporales</taxon>
        <taxon>Pleosporineae</taxon>
        <taxon>Pleosporaceae</taxon>
        <taxon>Bipolaris</taxon>
    </lineage>
</organism>
<feature type="region of interest" description="Disordered" evidence="1">
    <location>
        <begin position="409"/>
        <end position="437"/>
    </location>
</feature>
<dbReference type="InterPro" id="IPR036047">
    <property type="entry name" value="F-box-like_dom_sf"/>
</dbReference>
<dbReference type="AlphaFoldDB" id="A0A8H6DXJ4"/>
<dbReference type="Proteomes" id="UP000624244">
    <property type="component" value="Unassembled WGS sequence"/>
</dbReference>